<evidence type="ECO:0000256" key="1">
    <source>
        <dbReference type="ARBA" id="ARBA00004613"/>
    </source>
</evidence>
<comment type="subcellular location">
    <subcellularLocation>
        <location evidence="1">Secreted</location>
    </subcellularLocation>
</comment>
<sequence length="240" mass="26656">MQPCCYQEALAAAVNTYNQESGLPQAYRLLEAEPQPQWDPSSQPAQPLKFSIKETECLVSEKRDVSQCPFKDKGLVKDCKGLYAEEKEPPVITAKCEDAGQEPQLVKRVNWPKSQAGYEDAVTTAVDIFNQESGLPQAYRLLEAEPQSEWNPSSQAAQPLKFSVKETVCPIAQKGNLKQCDFKENGLVKDCSGLFTAGKKPPVTAVKCEDTSQEPELVTRRKFWKKILNGALKIAPFFLG</sequence>
<evidence type="ECO:0000256" key="2">
    <source>
        <dbReference type="ARBA" id="ARBA00005320"/>
    </source>
</evidence>
<dbReference type="InterPro" id="IPR001894">
    <property type="entry name" value="Cathelicidin-like"/>
</dbReference>
<keyword evidence="3" id="KW-0964">Secreted</keyword>
<dbReference type="AlphaFoldDB" id="A0A151P502"/>
<evidence type="ECO:0000256" key="4">
    <source>
        <dbReference type="ARBA" id="ARBA00022529"/>
    </source>
</evidence>
<dbReference type="GO" id="GO:0005615">
    <property type="term" value="C:extracellular space"/>
    <property type="evidence" value="ECO:0007669"/>
    <property type="project" value="TreeGrafter"/>
</dbReference>
<evidence type="ECO:0000256" key="5">
    <source>
        <dbReference type="ARBA" id="ARBA00023022"/>
    </source>
</evidence>
<evidence type="ECO:0000256" key="6">
    <source>
        <dbReference type="ARBA" id="ARBA00023157"/>
    </source>
</evidence>
<dbReference type="PROSITE" id="PS00947">
    <property type="entry name" value="CATHELICIDINS_2"/>
    <property type="match status" value="1"/>
</dbReference>
<dbReference type="PANTHER" id="PTHR10206">
    <property type="entry name" value="CATHELICIDIN"/>
    <property type="match status" value="1"/>
</dbReference>
<comment type="caution">
    <text evidence="7">The sequence shown here is derived from an EMBL/GenBank/DDBJ whole genome shotgun (WGS) entry which is preliminary data.</text>
</comment>
<dbReference type="Gene3D" id="3.10.450.10">
    <property type="match status" value="2"/>
</dbReference>
<dbReference type="SUPFAM" id="SSF54403">
    <property type="entry name" value="Cystatin/monellin"/>
    <property type="match status" value="2"/>
</dbReference>
<keyword evidence="4" id="KW-0929">Antimicrobial</keyword>
<dbReference type="EMBL" id="AKHW03001069">
    <property type="protein sequence ID" value="KYO43835.1"/>
    <property type="molecule type" value="Genomic_DNA"/>
</dbReference>
<dbReference type="InterPro" id="IPR046350">
    <property type="entry name" value="Cystatin_sf"/>
</dbReference>
<keyword evidence="6" id="KW-1015">Disulfide bond</keyword>
<keyword evidence="8" id="KW-1185">Reference proteome</keyword>
<dbReference type="GO" id="GO:0061844">
    <property type="term" value="P:antimicrobial humoral immune response mediated by antimicrobial peptide"/>
    <property type="evidence" value="ECO:0007669"/>
    <property type="project" value="UniProtKB-ARBA"/>
</dbReference>
<dbReference type="eggNOG" id="ENOG502SAES">
    <property type="taxonomic scope" value="Eukaryota"/>
</dbReference>
<dbReference type="Proteomes" id="UP000050525">
    <property type="component" value="Unassembled WGS sequence"/>
</dbReference>
<protein>
    <submittedName>
        <fullName evidence="7">Cathelicidin-related peptide Oh-Cath-like</fullName>
    </submittedName>
</protein>
<organism evidence="7 8">
    <name type="scientific">Alligator mississippiensis</name>
    <name type="common">American alligator</name>
    <dbReference type="NCBI Taxonomy" id="8496"/>
    <lineage>
        <taxon>Eukaryota</taxon>
        <taxon>Metazoa</taxon>
        <taxon>Chordata</taxon>
        <taxon>Craniata</taxon>
        <taxon>Vertebrata</taxon>
        <taxon>Euteleostomi</taxon>
        <taxon>Archelosauria</taxon>
        <taxon>Archosauria</taxon>
        <taxon>Crocodylia</taxon>
        <taxon>Alligatoridae</taxon>
        <taxon>Alligatorinae</taxon>
        <taxon>Alligator</taxon>
    </lineage>
</organism>
<evidence type="ECO:0000256" key="3">
    <source>
        <dbReference type="ARBA" id="ARBA00022525"/>
    </source>
</evidence>
<comment type="similarity">
    <text evidence="2">Belongs to the cathelicidin family.</text>
</comment>
<evidence type="ECO:0000313" key="7">
    <source>
        <dbReference type="EMBL" id="KYO43835.1"/>
    </source>
</evidence>
<dbReference type="InterPro" id="IPR018216">
    <property type="entry name" value="Cathelicidin_CS"/>
</dbReference>
<keyword evidence="5" id="KW-0044">Antibiotic</keyword>
<dbReference type="Pfam" id="PF00666">
    <property type="entry name" value="Cathelicidins"/>
    <property type="match status" value="2"/>
</dbReference>
<dbReference type="STRING" id="8496.A0A151P502"/>
<reference evidence="7 8" key="1">
    <citation type="journal article" date="2012" name="Genome Biol.">
        <title>Sequencing three crocodilian genomes to illuminate the evolution of archosaurs and amniotes.</title>
        <authorList>
            <person name="St John J.A."/>
            <person name="Braun E.L."/>
            <person name="Isberg S.R."/>
            <person name="Miles L.G."/>
            <person name="Chong A.Y."/>
            <person name="Gongora J."/>
            <person name="Dalzell P."/>
            <person name="Moran C."/>
            <person name="Bed'hom B."/>
            <person name="Abzhanov A."/>
            <person name="Burgess S.C."/>
            <person name="Cooksey A.M."/>
            <person name="Castoe T.A."/>
            <person name="Crawford N.G."/>
            <person name="Densmore L.D."/>
            <person name="Drew J.C."/>
            <person name="Edwards S.V."/>
            <person name="Faircloth B.C."/>
            <person name="Fujita M.K."/>
            <person name="Greenwold M.J."/>
            <person name="Hoffmann F.G."/>
            <person name="Howard J.M."/>
            <person name="Iguchi T."/>
            <person name="Janes D.E."/>
            <person name="Khan S.Y."/>
            <person name="Kohno S."/>
            <person name="de Koning A.J."/>
            <person name="Lance S.L."/>
            <person name="McCarthy F.M."/>
            <person name="McCormack J.E."/>
            <person name="Merchant M.E."/>
            <person name="Peterson D.G."/>
            <person name="Pollock D.D."/>
            <person name="Pourmand N."/>
            <person name="Raney B.J."/>
            <person name="Roessler K.A."/>
            <person name="Sanford J.R."/>
            <person name="Sawyer R.H."/>
            <person name="Schmidt C.J."/>
            <person name="Triplett E.W."/>
            <person name="Tuberville T.D."/>
            <person name="Venegas-Anaya M."/>
            <person name="Howard J.T."/>
            <person name="Jarvis E.D."/>
            <person name="Guillette L.J.Jr."/>
            <person name="Glenn T.C."/>
            <person name="Green R.E."/>
            <person name="Ray D.A."/>
        </authorList>
    </citation>
    <scope>NUCLEOTIDE SEQUENCE [LARGE SCALE GENOMIC DNA]</scope>
    <source>
        <strain evidence="7">KSC_2009_1</strain>
    </source>
</reference>
<gene>
    <name evidence="7" type="ORF">Y1Q_0010284</name>
</gene>
<accession>A0A151P502</accession>
<dbReference type="PANTHER" id="PTHR10206:SF0">
    <property type="entry name" value="CATHELICIDIN B1-RELATED"/>
    <property type="match status" value="1"/>
</dbReference>
<evidence type="ECO:0000313" key="8">
    <source>
        <dbReference type="Proteomes" id="UP000050525"/>
    </source>
</evidence>
<proteinExistence type="inferred from homology"/>
<dbReference type="GO" id="GO:0042742">
    <property type="term" value="P:defense response to bacterium"/>
    <property type="evidence" value="ECO:0007669"/>
    <property type="project" value="UniProtKB-KW"/>
</dbReference>
<name>A0A151P502_ALLMI</name>
<dbReference type="FunFam" id="3.10.450.10:FF:000003">
    <property type="entry name" value="Cathelicidin antimicrobial peptide"/>
    <property type="match status" value="2"/>
</dbReference>